<dbReference type="Pfam" id="PF09359">
    <property type="entry name" value="VTC"/>
    <property type="match status" value="1"/>
</dbReference>
<protein>
    <submittedName>
        <fullName evidence="3">VTC domain-containing protein</fullName>
    </submittedName>
</protein>
<dbReference type="RefSeq" id="WP_042495819.1">
    <property type="nucleotide sequence ID" value="NZ_BBNQ01000015.1"/>
</dbReference>
<dbReference type="Proteomes" id="UP000294824">
    <property type="component" value="Unassembled WGS sequence"/>
</dbReference>
<dbReference type="InterPro" id="IPR042267">
    <property type="entry name" value="VTC_sf"/>
</dbReference>
<evidence type="ECO:0000313" key="4">
    <source>
        <dbReference type="Proteomes" id="UP000029644"/>
    </source>
</evidence>
<evidence type="ECO:0000313" key="5">
    <source>
        <dbReference type="Proteomes" id="UP000294824"/>
    </source>
</evidence>
<dbReference type="EMBL" id="BBNQ01000015">
    <property type="protein sequence ID" value="GAL64021.1"/>
    <property type="molecule type" value="Genomic_DNA"/>
</dbReference>
<reference evidence="3 5" key="2">
    <citation type="submission" date="2019-03" db="EMBL/GenBank/DDBJ databases">
        <title>Genomic Encyclopedia of Type Strains, Phase III (KMG-III): the genomes of soil and plant-associated and newly described type strains.</title>
        <authorList>
            <person name="Whitman W."/>
        </authorList>
    </citation>
    <scope>NUCLEOTIDE SEQUENCE [LARGE SCALE GENOMIC DNA]</scope>
    <source>
        <strain evidence="3 5">CECT 8301</strain>
    </source>
</reference>
<evidence type="ECO:0000313" key="2">
    <source>
        <dbReference type="EMBL" id="GAL64021.1"/>
    </source>
</evidence>
<dbReference type="OrthoDB" id="148766at2"/>
<name>A0A090VH31_9FLAO</name>
<feature type="domain" description="VTC" evidence="1">
    <location>
        <begin position="27"/>
        <end position="229"/>
    </location>
</feature>
<dbReference type="EMBL" id="SORL01000009">
    <property type="protein sequence ID" value="TDY61520.1"/>
    <property type="molecule type" value="Genomic_DNA"/>
</dbReference>
<reference evidence="2 4" key="1">
    <citation type="journal article" date="2014" name="Genome Announc.">
        <title>Draft Genome Sequences of Marine Flavobacterium Algibacter lectus Strains SS8 and NR4.</title>
        <authorList>
            <person name="Takatani N."/>
            <person name="Nakanishi M."/>
            <person name="Meirelles P."/>
            <person name="Mino S."/>
            <person name="Suda W."/>
            <person name="Oshima K."/>
            <person name="Hattori M."/>
            <person name="Ohkuma M."/>
            <person name="Hosokawa M."/>
            <person name="Miyashita K."/>
            <person name="Thompson F.L."/>
            <person name="Niwa A."/>
            <person name="Sawabe T."/>
            <person name="Sawabe T."/>
        </authorList>
    </citation>
    <scope>NUCLEOTIDE SEQUENCE [LARGE SCALE GENOMIC DNA]</scope>
    <source>
        <strain evidence="2 4">JCM 19300</strain>
    </source>
</reference>
<comment type="caution">
    <text evidence="2">The sequence shown here is derived from an EMBL/GenBank/DDBJ whole genome shotgun (WGS) entry which is preliminary data.</text>
</comment>
<dbReference type="GO" id="GO:0006799">
    <property type="term" value="P:polyphosphate biosynthetic process"/>
    <property type="evidence" value="ECO:0007669"/>
    <property type="project" value="UniProtKB-ARBA"/>
</dbReference>
<organism evidence="2 4">
    <name type="scientific">Algibacter lectus</name>
    <dbReference type="NCBI Taxonomy" id="221126"/>
    <lineage>
        <taxon>Bacteria</taxon>
        <taxon>Pseudomonadati</taxon>
        <taxon>Bacteroidota</taxon>
        <taxon>Flavobacteriia</taxon>
        <taxon>Flavobacteriales</taxon>
        <taxon>Flavobacteriaceae</taxon>
        <taxon>Algibacter</taxon>
    </lineage>
</organism>
<dbReference type="AlphaFoldDB" id="A0A090VH31"/>
<dbReference type="Proteomes" id="UP000029644">
    <property type="component" value="Unassembled WGS sequence"/>
</dbReference>
<accession>A0A4R8M7R7</accession>
<keyword evidence="5" id="KW-1185">Reference proteome</keyword>
<accession>A0A090VH31</accession>
<evidence type="ECO:0000313" key="3">
    <source>
        <dbReference type="EMBL" id="TDY61520.1"/>
    </source>
</evidence>
<dbReference type="Gene3D" id="3.20.100.30">
    <property type="entry name" value="VTC, catalytic tunnel domain"/>
    <property type="match status" value="1"/>
</dbReference>
<proteinExistence type="predicted"/>
<dbReference type="InterPro" id="IPR018966">
    <property type="entry name" value="VTC_domain"/>
</dbReference>
<sequence>MPQNIQKIMSRFSSISLDEMNSVALMKRTDTKFVINKKQLVSILHSIEQEYRVLEINTDRVMSYSSLYFDTVDNKFYNDHHNGKNNRTKIRQRKYVESNLCFLEIKQKNGKGETNKTRIPVKDFELNLSKSSEAFIAETTNEDFNLEPSLWNGFNRITLVNLKSKERVTIDLNLSFKINETEKNYNDLVVVEVKQERFNRNSAIVKALKSLRQHPYSISKYCIGMISLYNDVKYNVFKKKLIKINNITA</sequence>
<gene>
    <name evidence="3" type="ORF">DFQ06_2858</name>
    <name evidence="2" type="ORF">JCM19300_3224</name>
</gene>
<evidence type="ECO:0000259" key="1">
    <source>
        <dbReference type="Pfam" id="PF09359"/>
    </source>
</evidence>
<dbReference type="CDD" id="cd07750">
    <property type="entry name" value="PolyPPase_VTC_like"/>
    <property type="match status" value="1"/>
</dbReference>